<evidence type="ECO:0000256" key="1">
    <source>
        <dbReference type="SAM" id="MobiDB-lite"/>
    </source>
</evidence>
<dbReference type="InParanoid" id="A0A409X2U6"/>
<name>A0A409X2U6_PSICY</name>
<proteinExistence type="predicted"/>
<reference evidence="2 3" key="1">
    <citation type="journal article" date="2018" name="Evol. Lett.">
        <title>Horizontal gene cluster transfer increased hallucinogenic mushroom diversity.</title>
        <authorList>
            <person name="Reynolds H.T."/>
            <person name="Vijayakumar V."/>
            <person name="Gluck-Thaler E."/>
            <person name="Korotkin H.B."/>
            <person name="Matheny P.B."/>
            <person name="Slot J.C."/>
        </authorList>
    </citation>
    <scope>NUCLEOTIDE SEQUENCE [LARGE SCALE GENOMIC DNA]</scope>
    <source>
        <strain evidence="2 3">2631</strain>
    </source>
</reference>
<sequence>MAISVSVLGDTGSVSVPPSVPPPAPVSAPVVVSDVPNLMDDDNNEDG</sequence>
<evidence type="ECO:0000313" key="2">
    <source>
        <dbReference type="EMBL" id="PPQ85061.1"/>
    </source>
</evidence>
<feature type="region of interest" description="Disordered" evidence="1">
    <location>
        <begin position="1"/>
        <end position="29"/>
    </location>
</feature>
<keyword evidence="3" id="KW-1185">Reference proteome</keyword>
<dbReference type="Proteomes" id="UP000283269">
    <property type="component" value="Unassembled WGS sequence"/>
</dbReference>
<protein>
    <submittedName>
        <fullName evidence="2">Uncharacterized protein</fullName>
    </submittedName>
</protein>
<comment type="caution">
    <text evidence="2">The sequence shown here is derived from an EMBL/GenBank/DDBJ whole genome shotgun (WGS) entry which is preliminary data.</text>
</comment>
<dbReference type="EMBL" id="NHYD01002766">
    <property type="protein sequence ID" value="PPQ85061.1"/>
    <property type="molecule type" value="Genomic_DNA"/>
</dbReference>
<evidence type="ECO:0000313" key="3">
    <source>
        <dbReference type="Proteomes" id="UP000283269"/>
    </source>
</evidence>
<accession>A0A409X2U6</accession>
<organism evidence="2 3">
    <name type="scientific">Psilocybe cyanescens</name>
    <dbReference type="NCBI Taxonomy" id="93625"/>
    <lineage>
        <taxon>Eukaryota</taxon>
        <taxon>Fungi</taxon>
        <taxon>Dikarya</taxon>
        <taxon>Basidiomycota</taxon>
        <taxon>Agaricomycotina</taxon>
        <taxon>Agaricomycetes</taxon>
        <taxon>Agaricomycetidae</taxon>
        <taxon>Agaricales</taxon>
        <taxon>Agaricineae</taxon>
        <taxon>Strophariaceae</taxon>
        <taxon>Psilocybe</taxon>
    </lineage>
</organism>
<dbReference type="AlphaFoldDB" id="A0A409X2U6"/>
<gene>
    <name evidence="2" type="ORF">CVT25_010281</name>
</gene>